<dbReference type="AlphaFoldDB" id="A0AA37WZ89"/>
<proteinExistence type="predicted"/>
<keyword evidence="7" id="KW-1185">Reference proteome</keyword>
<keyword evidence="3 5" id="KW-1133">Transmembrane helix</keyword>
<protein>
    <recommendedName>
        <fullName evidence="8">Isoprenylcysteine carboxylmethyltransferase family protein</fullName>
    </recommendedName>
</protein>
<dbReference type="Proteomes" id="UP001157439">
    <property type="component" value="Unassembled WGS sequence"/>
</dbReference>
<evidence type="ECO:0000256" key="1">
    <source>
        <dbReference type="ARBA" id="ARBA00004127"/>
    </source>
</evidence>
<evidence type="ECO:0000256" key="2">
    <source>
        <dbReference type="ARBA" id="ARBA00022692"/>
    </source>
</evidence>
<name>A0AA37WZ89_9GAMM</name>
<evidence type="ECO:0008006" key="8">
    <source>
        <dbReference type="Google" id="ProtNLM"/>
    </source>
</evidence>
<gene>
    <name evidence="6" type="ORF">GCM10007894_17280</name>
</gene>
<evidence type="ECO:0000256" key="3">
    <source>
        <dbReference type="ARBA" id="ARBA00022989"/>
    </source>
</evidence>
<reference evidence="6 7" key="1">
    <citation type="journal article" date="2014" name="Int. J. Syst. Evol. Microbiol.">
        <title>Complete genome sequence of Corynebacterium casei LMG S-19264T (=DSM 44701T), isolated from a smear-ripened cheese.</title>
        <authorList>
            <consortium name="US DOE Joint Genome Institute (JGI-PGF)"/>
            <person name="Walter F."/>
            <person name="Albersmeier A."/>
            <person name="Kalinowski J."/>
            <person name="Ruckert C."/>
        </authorList>
    </citation>
    <scope>NUCLEOTIDE SEQUENCE [LARGE SCALE GENOMIC DNA]</scope>
    <source>
        <strain evidence="6 7">NBRC 112785</strain>
    </source>
</reference>
<dbReference type="Gene3D" id="1.20.120.1630">
    <property type="match status" value="1"/>
</dbReference>
<comment type="caution">
    <text evidence="6">The sequence shown here is derived from an EMBL/GenBank/DDBJ whole genome shotgun (WGS) entry which is preliminary data.</text>
</comment>
<evidence type="ECO:0000256" key="5">
    <source>
        <dbReference type="SAM" id="Phobius"/>
    </source>
</evidence>
<dbReference type="GO" id="GO:0016740">
    <property type="term" value="F:transferase activity"/>
    <property type="evidence" value="ECO:0007669"/>
    <property type="project" value="UniProtKB-ARBA"/>
</dbReference>
<dbReference type="InterPro" id="IPR007318">
    <property type="entry name" value="Phopholipid_MeTrfase"/>
</dbReference>
<dbReference type="EMBL" id="BSPO01000003">
    <property type="protein sequence ID" value="GLS83751.1"/>
    <property type="molecule type" value="Genomic_DNA"/>
</dbReference>
<feature type="transmembrane region" description="Helical" evidence="5">
    <location>
        <begin position="6"/>
        <end position="23"/>
    </location>
</feature>
<dbReference type="PANTHER" id="PTHR12714:SF24">
    <property type="entry name" value="SLR1182 PROTEIN"/>
    <property type="match status" value="1"/>
</dbReference>
<evidence type="ECO:0000313" key="7">
    <source>
        <dbReference type="Proteomes" id="UP001157439"/>
    </source>
</evidence>
<organism evidence="6 7">
    <name type="scientific">Paraferrimonas haliotis</name>
    <dbReference type="NCBI Taxonomy" id="2013866"/>
    <lineage>
        <taxon>Bacteria</taxon>
        <taxon>Pseudomonadati</taxon>
        <taxon>Pseudomonadota</taxon>
        <taxon>Gammaproteobacteria</taxon>
        <taxon>Alteromonadales</taxon>
        <taxon>Ferrimonadaceae</taxon>
        <taxon>Paraferrimonas</taxon>
    </lineage>
</organism>
<dbReference type="Pfam" id="PF04191">
    <property type="entry name" value="PEMT"/>
    <property type="match status" value="1"/>
</dbReference>
<accession>A0AA37WZ89</accession>
<evidence type="ECO:0000256" key="4">
    <source>
        <dbReference type="ARBA" id="ARBA00023136"/>
    </source>
</evidence>
<dbReference type="GO" id="GO:0012505">
    <property type="term" value="C:endomembrane system"/>
    <property type="evidence" value="ECO:0007669"/>
    <property type="project" value="UniProtKB-SubCell"/>
</dbReference>
<comment type="subcellular location">
    <subcellularLocation>
        <location evidence="1">Endomembrane system</location>
        <topology evidence="1">Multi-pass membrane protein</topology>
    </subcellularLocation>
</comment>
<keyword evidence="2 5" id="KW-0812">Transmembrane</keyword>
<sequence length="116" mass="13193">MDIAGWAFGLVGLVVIFRGVQVFKRHQTTVDPRIPSASNQLVTNDIYGLTRNPMYLGMTLCLVGWGLYLGSIVALVFVAVFIAFITRFQICTEERLLARKFGKSYLEYAKDVRRWI</sequence>
<keyword evidence="4 5" id="KW-0472">Membrane</keyword>
<dbReference type="PANTHER" id="PTHR12714">
    <property type="entry name" value="PROTEIN-S ISOPRENYLCYSTEINE O-METHYLTRANSFERASE"/>
    <property type="match status" value="1"/>
</dbReference>
<feature type="transmembrane region" description="Helical" evidence="5">
    <location>
        <begin position="60"/>
        <end position="85"/>
    </location>
</feature>
<evidence type="ECO:0000313" key="6">
    <source>
        <dbReference type="EMBL" id="GLS83751.1"/>
    </source>
</evidence>